<dbReference type="SUPFAM" id="SSF53474">
    <property type="entry name" value="alpha/beta-Hydrolases"/>
    <property type="match status" value="1"/>
</dbReference>
<dbReference type="EMBL" id="JBHSKX010000002">
    <property type="protein sequence ID" value="MFC5368117.1"/>
    <property type="molecule type" value="Genomic_DNA"/>
</dbReference>
<evidence type="ECO:0000313" key="2">
    <source>
        <dbReference type="EMBL" id="MFC5368117.1"/>
    </source>
</evidence>
<dbReference type="InterPro" id="IPR029058">
    <property type="entry name" value="AB_hydrolase_fold"/>
</dbReference>
<reference evidence="2 3" key="1">
    <citation type="journal article" date="2019" name="Int. J. Syst. Evol. Microbiol.">
        <title>The Global Catalogue of Microorganisms (GCM) 10K type strain sequencing project: providing services to taxonomists for standard genome sequencing and annotation.</title>
        <authorList>
            <consortium name="The Broad Institute Genomics Platform"/>
            <consortium name="The Broad Institute Genome Sequencing Center for Infectious Disease"/>
            <person name="Wu L."/>
            <person name="Ma J."/>
        </authorList>
    </citation>
    <scope>NUCLEOTIDE SEQUENCE [LARGE SCALE GENOMIC DNA]</scope>
    <source>
        <strain evidence="2 3">CGMCC 1.12237</strain>
    </source>
</reference>
<dbReference type="Proteomes" id="UP001596201">
    <property type="component" value="Unassembled WGS sequence"/>
</dbReference>
<feature type="compositionally biased region" description="Low complexity" evidence="1">
    <location>
        <begin position="25"/>
        <end position="36"/>
    </location>
</feature>
<keyword evidence="3" id="KW-1185">Reference proteome</keyword>
<evidence type="ECO:0000313" key="3">
    <source>
        <dbReference type="Proteomes" id="UP001596201"/>
    </source>
</evidence>
<name>A0ABD5RDM5_9EURY</name>
<accession>A0ABD5RDM5</accession>
<gene>
    <name evidence="2" type="ORF">ACFPJ5_14370</name>
</gene>
<feature type="region of interest" description="Disordered" evidence="1">
    <location>
        <begin position="94"/>
        <end position="116"/>
    </location>
</feature>
<dbReference type="RefSeq" id="WP_227230350.1">
    <property type="nucleotide sequence ID" value="NZ_JAJCVJ010000002.1"/>
</dbReference>
<evidence type="ECO:0008006" key="4">
    <source>
        <dbReference type="Google" id="ProtNLM"/>
    </source>
</evidence>
<feature type="compositionally biased region" description="Basic and acidic residues" evidence="1">
    <location>
        <begin position="1"/>
        <end position="16"/>
    </location>
</feature>
<comment type="caution">
    <text evidence="2">The sequence shown here is derived from an EMBL/GenBank/DDBJ whole genome shotgun (WGS) entry which is preliminary data.</text>
</comment>
<evidence type="ECO:0000256" key="1">
    <source>
        <dbReference type="SAM" id="MobiDB-lite"/>
    </source>
</evidence>
<dbReference type="AlphaFoldDB" id="A0ABD5RDM5"/>
<feature type="region of interest" description="Disordered" evidence="1">
    <location>
        <begin position="1"/>
        <end position="44"/>
    </location>
</feature>
<proteinExistence type="predicted"/>
<dbReference type="Gene3D" id="3.40.50.1820">
    <property type="entry name" value="alpha/beta hydrolase"/>
    <property type="match status" value="1"/>
</dbReference>
<sequence>MRETTDGVDDSERSDSFDGVDVLDGSGASSVSGPSGFHPSLRLDDSPARSVLNRSVLRDRLLLALFRTLTAHRPYFRDGVESPPFEAHREAVELDLSPLDGVDERDAPSLDGDGGYEGSYDVPAETLAGSLTAGVRVARWGGVGAPTVVWHHGGGEYPFDRTFDVAFGDEPDGAGTAQSADDALHPDVPDDATLLVVRAPGHDRRGGITEVGATLSGYLATMAVAVDLTERLLAWCRPCRSVVAGYSLGGFVANRHHLAFDSADAYVPVVAGCAHAEIFLSSWPAARSARRRADRLRERLNFADEWADRDHPTVHPVVGLYDCLNRFETQVPSYGDTTPDVWPVGHFEGAVAGDRLRAAVLSRL</sequence>
<organism evidence="2 3">
    <name type="scientific">Salinirubrum litoreum</name>
    <dbReference type="NCBI Taxonomy" id="1126234"/>
    <lineage>
        <taxon>Archaea</taxon>
        <taxon>Methanobacteriati</taxon>
        <taxon>Methanobacteriota</taxon>
        <taxon>Stenosarchaea group</taxon>
        <taxon>Halobacteria</taxon>
        <taxon>Halobacteriales</taxon>
        <taxon>Haloferacaceae</taxon>
        <taxon>Salinirubrum</taxon>
    </lineage>
</organism>
<protein>
    <recommendedName>
        <fullName evidence="4">Alpha/beta hydrolase family protein</fullName>
    </recommendedName>
</protein>